<name>A0A814K9R4_9BILA</name>
<gene>
    <name evidence="3" type="ORF">JXQ802_LOCUS16529</name>
    <name evidence="2" type="ORF">PYM288_LOCUS13605</name>
</gene>
<accession>A0A814K9R4</accession>
<dbReference type="Proteomes" id="UP000663870">
    <property type="component" value="Unassembled WGS sequence"/>
</dbReference>
<sequence length="423" mass="48231">MNERNTSTRSCTLNRRAVERSEVYHVVIFPCDNSFSVVKSKQCSPAEQDGFVFVQSGHKKYMAFIFETGNFEICSKAADRLVQKQHEDIESDYERRNENTQSKDITSNTSEKPTYTTLKDVPFSIDVPVNVIHNDSPRQTVSNLTTTTTTATSINSNNSSSSPSIRETSLVTKKKSSTVNSSSNFNCHTRPTIDSSPSPPQNKKKKKSKKIQEDNISSSDIESDNENLIRTNEIIKTPTFNGRRITTLTTTDSTINVPSSVESYLKQMEQKYFIPLQLSHERIEKMIKTLYNNQLKIQKVSIALDEPGADSNDDVNFPSSLIFTSTDGMSSTDLMKIPATRDKANLYVTNLVEILYTMDELVALKPEETHNDYRYQLIRESVRCKFKLTNDQLDQLFNDWLREVFLAKRRVAVRKLKMSMNNE</sequence>
<proteinExistence type="predicted"/>
<comment type="caution">
    <text evidence="3">The sequence shown here is derived from an EMBL/GenBank/DDBJ whole genome shotgun (WGS) entry which is preliminary data.</text>
</comment>
<evidence type="ECO:0000313" key="3">
    <source>
        <dbReference type="EMBL" id="CAF1048579.1"/>
    </source>
</evidence>
<reference evidence="3" key="1">
    <citation type="submission" date="2021-02" db="EMBL/GenBank/DDBJ databases">
        <authorList>
            <person name="Nowell W R."/>
        </authorList>
    </citation>
    <scope>NUCLEOTIDE SEQUENCE</scope>
</reference>
<feature type="region of interest" description="Disordered" evidence="1">
    <location>
        <begin position="135"/>
        <end position="224"/>
    </location>
</feature>
<organism evidence="3 4">
    <name type="scientific">Rotaria sordida</name>
    <dbReference type="NCBI Taxonomy" id="392033"/>
    <lineage>
        <taxon>Eukaryota</taxon>
        <taxon>Metazoa</taxon>
        <taxon>Spiralia</taxon>
        <taxon>Gnathifera</taxon>
        <taxon>Rotifera</taxon>
        <taxon>Eurotatoria</taxon>
        <taxon>Bdelloidea</taxon>
        <taxon>Philodinida</taxon>
        <taxon>Philodinidae</taxon>
        <taxon>Rotaria</taxon>
    </lineage>
</organism>
<keyword evidence="4" id="KW-1185">Reference proteome</keyword>
<dbReference type="AlphaFoldDB" id="A0A814K9R4"/>
<protein>
    <submittedName>
        <fullName evidence="3">Uncharacterized protein</fullName>
    </submittedName>
</protein>
<evidence type="ECO:0000256" key="1">
    <source>
        <dbReference type="SAM" id="MobiDB-lite"/>
    </source>
</evidence>
<feature type="compositionally biased region" description="Polar residues" evidence="1">
    <location>
        <begin position="99"/>
        <end position="114"/>
    </location>
</feature>
<dbReference type="EMBL" id="CAJNOH010000278">
    <property type="protein sequence ID" value="CAF0980819.1"/>
    <property type="molecule type" value="Genomic_DNA"/>
</dbReference>
<dbReference type="EMBL" id="CAJNOL010000403">
    <property type="protein sequence ID" value="CAF1048579.1"/>
    <property type="molecule type" value="Genomic_DNA"/>
</dbReference>
<evidence type="ECO:0000313" key="2">
    <source>
        <dbReference type="EMBL" id="CAF0980819.1"/>
    </source>
</evidence>
<feature type="compositionally biased region" description="Low complexity" evidence="1">
    <location>
        <begin position="140"/>
        <end position="184"/>
    </location>
</feature>
<dbReference type="Proteomes" id="UP000663854">
    <property type="component" value="Unassembled WGS sequence"/>
</dbReference>
<feature type="region of interest" description="Disordered" evidence="1">
    <location>
        <begin position="90"/>
        <end position="114"/>
    </location>
</feature>
<feature type="compositionally biased region" description="Polar residues" evidence="1">
    <location>
        <begin position="185"/>
        <end position="194"/>
    </location>
</feature>
<evidence type="ECO:0000313" key="4">
    <source>
        <dbReference type="Proteomes" id="UP000663870"/>
    </source>
</evidence>